<keyword evidence="1" id="KW-1133">Transmembrane helix</keyword>
<feature type="transmembrane region" description="Helical" evidence="1">
    <location>
        <begin position="60"/>
        <end position="83"/>
    </location>
</feature>
<dbReference type="AlphaFoldDB" id="A0A0L0ULS4"/>
<keyword evidence="1" id="KW-0812">Transmembrane</keyword>
<proteinExistence type="predicted"/>
<keyword evidence="1" id="KW-0472">Membrane</keyword>
<keyword evidence="3" id="KW-1185">Reference proteome</keyword>
<reference evidence="3" key="1">
    <citation type="submission" date="2014-03" db="EMBL/GenBank/DDBJ databases">
        <title>The Genome Sequence of Puccinia striiformis f. sp. tritici PST-78.</title>
        <authorList>
            <consortium name="The Broad Institute Genome Sequencing Platform"/>
            <person name="Cuomo C."/>
            <person name="Hulbert S."/>
            <person name="Chen X."/>
            <person name="Walker B."/>
            <person name="Young S.K."/>
            <person name="Zeng Q."/>
            <person name="Gargeya S."/>
            <person name="Fitzgerald M."/>
            <person name="Haas B."/>
            <person name="Abouelleil A."/>
            <person name="Alvarado L."/>
            <person name="Arachchi H.M."/>
            <person name="Berlin A.M."/>
            <person name="Chapman S.B."/>
            <person name="Goldberg J."/>
            <person name="Griggs A."/>
            <person name="Gujja S."/>
            <person name="Hansen M."/>
            <person name="Howarth C."/>
            <person name="Imamovic A."/>
            <person name="Larimer J."/>
            <person name="McCowan C."/>
            <person name="Montmayeur A."/>
            <person name="Murphy C."/>
            <person name="Neiman D."/>
            <person name="Pearson M."/>
            <person name="Priest M."/>
            <person name="Roberts A."/>
            <person name="Saif S."/>
            <person name="Shea T."/>
            <person name="Sisk P."/>
            <person name="Sykes S."/>
            <person name="Wortman J."/>
            <person name="Nusbaum C."/>
            <person name="Birren B."/>
        </authorList>
    </citation>
    <scope>NUCLEOTIDE SEQUENCE [LARGE SCALE GENOMIC DNA]</scope>
    <source>
        <strain evidence="3">race PST-78</strain>
    </source>
</reference>
<gene>
    <name evidence="2" type="ORF">PSTG_18609</name>
</gene>
<organism evidence="2 3">
    <name type="scientific">Puccinia striiformis f. sp. tritici PST-78</name>
    <dbReference type="NCBI Taxonomy" id="1165861"/>
    <lineage>
        <taxon>Eukaryota</taxon>
        <taxon>Fungi</taxon>
        <taxon>Dikarya</taxon>
        <taxon>Basidiomycota</taxon>
        <taxon>Pucciniomycotina</taxon>
        <taxon>Pucciniomycetes</taxon>
        <taxon>Pucciniales</taxon>
        <taxon>Pucciniaceae</taxon>
        <taxon>Puccinia</taxon>
    </lineage>
</organism>
<sequence length="117" mass="12787">MDLRTRSRSFSYNATNLTVSPRRPRQLNRTQLSNSPVGLTILNASDGFTRTQLHAASKDVIGMTLSSNGVVPLVVYSVLFPILPRQFGAIPFHRISRVSSPIAFIGLPIAALHIQSS</sequence>
<name>A0A0L0ULS4_9BASI</name>
<comment type="caution">
    <text evidence="2">The sequence shown here is derived from an EMBL/GenBank/DDBJ whole genome shotgun (WGS) entry which is preliminary data.</text>
</comment>
<dbReference type="EMBL" id="AJIL01003451">
    <property type="protein sequence ID" value="KNE87997.1"/>
    <property type="molecule type" value="Genomic_DNA"/>
</dbReference>
<dbReference type="Proteomes" id="UP000054564">
    <property type="component" value="Unassembled WGS sequence"/>
</dbReference>
<protein>
    <submittedName>
        <fullName evidence="2">Uncharacterized protein</fullName>
    </submittedName>
</protein>
<accession>A0A0L0ULS4</accession>
<evidence type="ECO:0000313" key="3">
    <source>
        <dbReference type="Proteomes" id="UP000054564"/>
    </source>
</evidence>
<evidence type="ECO:0000256" key="1">
    <source>
        <dbReference type="SAM" id="Phobius"/>
    </source>
</evidence>
<evidence type="ECO:0000313" key="2">
    <source>
        <dbReference type="EMBL" id="KNE87997.1"/>
    </source>
</evidence>